<evidence type="ECO:0000259" key="2">
    <source>
        <dbReference type="Pfam" id="PF00296"/>
    </source>
</evidence>
<organism evidence="3 4">
    <name type="scientific">Mycolicibacterium fluoranthenivorans</name>
    <dbReference type="NCBI Taxonomy" id="258505"/>
    <lineage>
        <taxon>Bacteria</taxon>
        <taxon>Bacillati</taxon>
        <taxon>Actinomycetota</taxon>
        <taxon>Actinomycetes</taxon>
        <taxon>Mycobacteriales</taxon>
        <taxon>Mycobacteriaceae</taxon>
        <taxon>Mycolicibacterium</taxon>
    </lineage>
</organism>
<feature type="domain" description="Luciferase-like" evidence="2">
    <location>
        <begin position="17"/>
        <end position="296"/>
    </location>
</feature>
<dbReference type="RefSeq" id="WP_090352970.1">
    <property type="nucleotide sequence ID" value="NZ_FMUB01000001.1"/>
</dbReference>
<evidence type="ECO:0000313" key="3">
    <source>
        <dbReference type="EMBL" id="SCX00380.1"/>
    </source>
</evidence>
<dbReference type="InterPro" id="IPR036661">
    <property type="entry name" value="Luciferase-like_sf"/>
</dbReference>
<keyword evidence="1" id="KW-0560">Oxidoreductase</keyword>
<evidence type="ECO:0000313" key="4">
    <source>
        <dbReference type="Proteomes" id="UP000199707"/>
    </source>
</evidence>
<dbReference type="Proteomes" id="UP000199707">
    <property type="component" value="Unassembled WGS sequence"/>
</dbReference>
<dbReference type="CDD" id="cd01097">
    <property type="entry name" value="Tetrahydromethanopterin_reductase"/>
    <property type="match status" value="1"/>
</dbReference>
<name>A0A1G4V327_9MYCO</name>
<dbReference type="NCBIfam" id="TIGR03564">
    <property type="entry name" value="F420_MSMEG_4879"/>
    <property type="match status" value="1"/>
</dbReference>
<dbReference type="Gene3D" id="3.20.20.30">
    <property type="entry name" value="Luciferase-like domain"/>
    <property type="match status" value="1"/>
</dbReference>
<dbReference type="GO" id="GO:0016705">
    <property type="term" value="F:oxidoreductase activity, acting on paired donors, with incorporation or reduction of molecular oxygen"/>
    <property type="evidence" value="ECO:0007669"/>
    <property type="project" value="InterPro"/>
</dbReference>
<dbReference type="Pfam" id="PF00296">
    <property type="entry name" value="Bac_luciferase"/>
    <property type="match status" value="1"/>
</dbReference>
<dbReference type="AlphaFoldDB" id="A0A1G4V327"/>
<dbReference type="PANTHER" id="PTHR43244">
    <property type="match status" value="1"/>
</dbReference>
<gene>
    <name evidence="3" type="ORF">SAMN02799620_00087</name>
</gene>
<sequence>MRLGVMIGAERGDMARKVAKLISDIEWADSAGLATAWMPQVPDDFDLLTMVALMASHSTRIELGTAVVPLQAQHPIALARQALSVHAISNGRLALGVGPSHHWIIRDMLGLPYDKPAAYTRDYLQVLNAAVGGPSTVPAGRTEATGVRMIDVENDSFTVHNPTVLGAATPMPVLVAALGPVMLQIAGEHADGTSLWMADEKAIGEHIAPKINKAAAEAGKPAPRIVAGIPVTLCANSEIEEAKDRANRILAEAETSPNYQKLLDRGDARTVGDLCAAGDEASILKRFKQFADAGVTDLSVRLLPIGDNRDELIASKYRTREVIAELAKQLP</sequence>
<protein>
    <submittedName>
        <fullName evidence="3">F420-dependent oxidoreductase, MSMEG_4879 family</fullName>
    </submittedName>
</protein>
<dbReference type="InterPro" id="IPR050564">
    <property type="entry name" value="F420-G6PD/mer"/>
</dbReference>
<reference evidence="4" key="1">
    <citation type="submission" date="2016-10" db="EMBL/GenBank/DDBJ databases">
        <authorList>
            <person name="Varghese N."/>
            <person name="Submissions S."/>
        </authorList>
    </citation>
    <scope>NUCLEOTIDE SEQUENCE [LARGE SCALE GENOMIC DNA]</scope>
    <source>
        <strain evidence="4">UNC267MFSha1.1M11</strain>
    </source>
</reference>
<evidence type="ECO:0000256" key="1">
    <source>
        <dbReference type="ARBA" id="ARBA00023002"/>
    </source>
</evidence>
<dbReference type="InterPro" id="IPR011251">
    <property type="entry name" value="Luciferase-like_dom"/>
</dbReference>
<proteinExistence type="predicted"/>
<accession>A0A1G4V327</accession>
<dbReference type="SUPFAM" id="SSF51679">
    <property type="entry name" value="Bacterial luciferase-like"/>
    <property type="match status" value="1"/>
</dbReference>
<dbReference type="InterPro" id="IPR019910">
    <property type="entry name" value="Lucif-like_OxRdtase_MSMEG_4879"/>
</dbReference>
<dbReference type="PANTHER" id="PTHR43244:SF1">
    <property type="entry name" value="5,10-METHYLENETETRAHYDROMETHANOPTERIN REDUCTASE"/>
    <property type="match status" value="1"/>
</dbReference>
<dbReference type="STRING" id="1502745.SAMN02799620_00087"/>
<dbReference type="EMBL" id="FMUB01000001">
    <property type="protein sequence ID" value="SCX00380.1"/>
    <property type="molecule type" value="Genomic_DNA"/>
</dbReference>